<accession>A0A8S3EWG3</accession>
<gene>
    <name evidence="1" type="ORF">GIL414_LOCUS62191</name>
</gene>
<protein>
    <submittedName>
        <fullName evidence="1">Uncharacterized protein</fullName>
    </submittedName>
</protein>
<sequence>KTIELMSKFNELDEEVEEQNINLYEDLQRVDQHASETLIELIVSNTKSF</sequence>
<dbReference type="Proteomes" id="UP000681720">
    <property type="component" value="Unassembled WGS sequence"/>
</dbReference>
<reference evidence="1" key="1">
    <citation type="submission" date="2021-02" db="EMBL/GenBank/DDBJ databases">
        <authorList>
            <person name="Nowell W R."/>
        </authorList>
    </citation>
    <scope>NUCLEOTIDE SEQUENCE</scope>
</reference>
<comment type="caution">
    <text evidence="1">The sequence shown here is derived from an EMBL/GenBank/DDBJ whole genome shotgun (WGS) entry which is preliminary data.</text>
</comment>
<dbReference type="EMBL" id="CAJOBJ010248744">
    <property type="protein sequence ID" value="CAF5090073.1"/>
    <property type="molecule type" value="Genomic_DNA"/>
</dbReference>
<evidence type="ECO:0000313" key="2">
    <source>
        <dbReference type="Proteomes" id="UP000681720"/>
    </source>
</evidence>
<evidence type="ECO:0000313" key="1">
    <source>
        <dbReference type="EMBL" id="CAF5090073.1"/>
    </source>
</evidence>
<organism evidence="1 2">
    <name type="scientific">Rotaria magnacalcarata</name>
    <dbReference type="NCBI Taxonomy" id="392030"/>
    <lineage>
        <taxon>Eukaryota</taxon>
        <taxon>Metazoa</taxon>
        <taxon>Spiralia</taxon>
        <taxon>Gnathifera</taxon>
        <taxon>Rotifera</taxon>
        <taxon>Eurotatoria</taxon>
        <taxon>Bdelloidea</taxon>
        <taxon>Philodinida</taxon>
        <taxon>Philodinidae</taxon>
        <taxon>Rotaria</taxon>
    </lineage>
</organism>
<name>A0A8S3EWG3_9BILA</name>
<proteinExistence type="predicted"/>
<dbReference type="AlphaFoldDB" id="A0A8S3EWG3"/>
<feature type="non-terminal residue" evidence="1">
    <location>
        <position position="1"/>
    </location>
</feature>